<organism evidence="3 4">
    <name type="scientific">Fusarium flagelliforme</name>
    <dbReference type="NCBI Taxonomy" id="2675880"/>
    <lineage>
        <taxon>Eukaryota</taxon>
        <taxon>Fungi</taxon>
        <taxon>Dikarya</taxon>
        <taxon>Ascomycota</taxon>
        <taxon>Pezizomycotina</taxon>
        <taxon>Sordariomycetes</taxon>
        <taxon>Hypocreomycetidae</taxon>
        <taxon>Hypocreales</taxon>
        <taxon>Nectriaceae</taxon>
        <taxon>Fusarium</taxon>
        <taxon>Fusarium incarnatum-equiseti species complex</taxon>
    </lineage>
</organism>
<proteinExistence type="predicted"/>
<protein>
    <recommendedName>
        <fullName evidence="2">DUF7703 domain-containing protein</fullName>
    </recommendedName>
</protein>
<dbReference type="PANTHER" id="PTHR37013">
    <property type="entry name" value="INTEGRAL MEMBRANE PROTEIN (AFU_ORTHOLOGUE AFUA_1G05950)-RELATED"/>
    <property type="match status" value="1"/>
</dbReference>
<evidence type="ECO:0000256" key="1">
    <source>
        <dbReference type="SAM" id="Phobius"/>
    </source>
</evidence>
<dbReference type="Pfam" id="PF24802">
    <property type="entry name" value="DUF7703"/>
    <property type="match status" value="1"/>
</dbReference>
<dbReference type="InterPro" id="IPR056120">
    <property type="entry name" value="DUF7703"/>
</dbReference>
<keyword evidence="1" id="KW-1133">Transmembrane helix</keyword>
<dbReference type="PANTHER" id="PTHR37013:SF3">
    <property type="entry name" value="INTEGRAL MEMBRANE PROTEIN (AFU_ORTHOLOGUE AFUA_1G05950)"/>
    <property type="match status" value="1"/>
</dbReference>
<feature type="transmembrane region" description="Helical" evidence="1">
    <location>
        <begin position="195"/>
        <end position="216"/>
    </location>
</feature>
<keyword evidence="1" id="KW-0812">Transmembrane</keyword>
<keyword evidence="1" id="KW-0472">Membrane</keyword>
<evidence type="ECO:0000313" key="4">
    <source>
        <dbReference type="Proteomes" id="UP000265631"/>
    </source>
</evidence>
<dbReference type="Proteomes" id="UP000265631">
    <property type="component" value="Unassembled WGS sequence"/>
</dbReference>
<dbReference type="EMBL" id="PXXK01000037">
    <property type="protein sequence ID" value="RFN53799.1"/>
    <property type="molecule type" value="Genomic_DNA"/>
</dbReference>
<gene>
    <name evidence="3" type="ORF">FIE12Z_1971</name>
</gene>
<feature type="transmembrane region" description="Helical" evidence="1">
    <location>
        <begin position="117"/>
        <end position="141"/>
    </location>
</feature>
<feature type="transmembrane region" description="Helical" evidence="1">
    <location>
        <begin position="20"/>
        <end position="41"/>
    </location>
</feature>
<dbReference type="OrthoDB" id="405906at2759"/>
<name>A0A395N2K6_9HYPO</name>
<evidence type="ECO:0000313" key="3">
    <source>
        <dbReference type="EMBL" id="RFN53799.1"/>
    </source>
</evidence>
<feature type="transmembrane region" description="Helical" evidence="1">
    <location>
        <begin position="50"/>
        <end position="72"/>
    </location>
</feature>
<dbReference type="AlphaFoldDB" id="A0A395N2K6"/>
<comment type="caution">
    <text evidence="3">The sequence shown here is derived from an EMBL/GenBank/DDBJ whole genome shotgun (WGS) entry which is preliminary data.</text>
</comment>
<evidence type="ECO:0000259" key="2">
    <source>
        <dbReference type="Pfam" id="PF24802"/>
    </source>
</evidence>
<accession>A0A395N2K6</accession>
<feature type="transmembrane region" description="Helical" evidence="1">
    <location>
        <begin position="84"/>
        <end position="105"/>
    </location>
</feature>
<feature type="domain" description="DUF7703" evidence="2">
    <location>
        <begin position="18"/>
        <end position="250"/>
    </location>
</feature>
<keyword evidence="4" id="KW-1185">Reference proteome</keyword>
<reference evidence="3 4" key="1">
    <citation type="journal article" date="2018" name="PLoS Pathog.">
        <title>Evolution of structural diversity of trichothecenes, a family of toxins produced by plant pathogenic and entomopathogenic fungi.</title>
        <authorList>
            <person name="Proctor R.H."/>
            <person name="McCormick S.P."/>
            <person name="Kim H.S."/>
            <person name="Cardoza R.E."/>
            <person name="Stanley A.M."/>
            <person name="Lindo L."/>
            <person name="Kelly A."/>
            <person name="Brown D.W."/>
            <person name="Lee T."/>
            <person name="Vaughan M.M."/>
            <person name="Alexander N.J."/>
            <person name="Busman M."/>
            <person name="Gutierrez S."/>
        </authorList>
    </citation>
    <scope>NUCLEOTIDE SEQUENCE [LARGE SCALE GENOMIC DNA]</scope>
    <source>
        <strain evidence="3 4">NRRL 13405</strain>
    </source>
</reference>
<sequence>MPLPAAYSGYTELTYSPKAVLVITTSTLALYNACELIALIFTTFKHRHGLYFWSLLVTTLGLLPYALGWLLGYLHIVDGYVSKALASLGWIVLISGQSVVLYSRLHLVLNDARIQRAVLWMIVVNGIVWHTTQTVMLFTIGPNVDGDNPPRLFVAIEKTQMTFFCAQEFVISGLYLWGAIDILQTSLGNKRKIMWQLLVINLLIVIMDIALLVIVYRGYYTIEQGVKLVIYSIKLKLEFAVLGKLVEVSRSRGGSSVSGTHCANDFIEMSLRERGQRRRGIETTSDCLPEIAHLEDTSTSESPRRIINKDKSQEAASTHHLYDESLKQIFKG</sequence>